<dbReference type="AlphaFoldDB" id="A0A3R9YGX4"/>
<evidence type="ECO:0000259" key="6">
    <source>
        <dbReference type="Pfam" id="PF21697"/>
    </source>
</evidence>
<dbReference type="EMBL" id="RWKW01000020">
    <property type="protein sequence ID" value="RST87388.1"/>
    <property type="molecule type" value="Genomic_DNA"/>
</dbReference>
<dbReference type="Gene3D" id="1.10.3210.10">
    <property type="entry name" value="Hypothetical protein af1432"/>
    <property type="match status" value="1"/>
</dbReference>
<dbReference type="InterPro" id="IPR048951">
    <property type="entry name" value="Ppx_C"/>
</dbReference>
<keyword evidence="3 7" id="KW-0378">Hydrolase</keyword>
<gene>
    <name evidence="7" type="primary">ppx</name>
    <name evidence="7" type="ORF">EJC49_06170</name>
</gene>
<evidence type="ECO:0000313" key="7">
    <source>
        <dbReference type="EMBL" id="RST87388.1"/>
    </source>
</evidence>
<comment type="similarity">
    <text evidence="1">Belongs to the GppA/Ppx family.</text>
</comment>
<dbReference type="PANTHER" id="PTHR30005:SF0">
    <property type="entry name" value="RETROGRADE REGULATION PROTEIN 2"/>
    <property type="match status" value="1"/>
</dbReference>
<dbReference type="SUPFAM" id="SSF53067">
    <property type="entry name" value="Actin-like ATPase domain"/>
    <property type="match status" value="2"/>
</dbReference>
<dbReference type="InterPro" id="IPR050273">
    <property type="entry name" value="GppA/Ppx_hydrolase"/>
</dbReference>
<dbReference type="GO" id="GO:0004309">
    <property type="term" value="F:exopolyphosphatase activity"/>
    <property type="evidence" value="ECO:0007669"/>
    <property type="project" value="UniProtKB-EC"/>
</dbReference>
<evidence type="ECO:0000256" key="2">
    <source>
        <dbReference type="ARBA" id="ARBA00012451"/>
    </source>
</evidence>
<dbReference type="Pfam" id="PF21697">
    <property type="entry name" value="Ppx_C"/>
    <property type="match status" value="1"/>
</dbReference>
<organism evidence="7 8">
    <name type="scientific">Aquibium carbonis</name>
    <dbReference type="NCBI Taxonomy" id="2495581"/>
    <lineage>
        <taxon>Bacteria</taxon>
        <taxon>Pseudomonadati</taxon>
        <taxon>Pseudomonadota</taxon>
        <taxon>Alphaproteobacteria</taxon>
        <taxon>Hyphomicrobiales</taxon>
        <taxon>Phyllobacteriaceae</taxon>
        <taxon>Aquibium</taxon>
    </lineage>
</organism>
<dbReference type="PANTHER" id="PTHR30005">
    <property type="entry name" value="EXOPOLYPHOSPHATASE"/>
    <property type="match status" value="1"/>
</dbReference>
<comment type="catalytic activity">
    <reaction evidence="4">
        <text>[phosphate](n) + H2O = [phosphate](n-1) + phosphate + H(+)</text>
        <dbReference type="Rhea" id="RHEA:21528"/>
        <dbReference type="Rhea" id="RHEA-COMP:9859"/>
        <dbReference type="Rhea" id="RHEA-COMP:14279"/>
        <dbReference type="ChEBI" id="CHEBI:15377"/>
        <dbReference type="ChEBI" id="CHEBI:15378"/>
        <dbReference type="ChEBI" id="CHEBI:16838"/>
        <dbReference type="ChEBI" id="CHEBI:43474"/>
        <dbReference type="EC" id="3.6.1.11"/>
    </reaction>
</comment>
<dbReference type="RefSeq" id="WP_126698587.1">
    <property type="nucleotide sequence ID" value="NZ_RWKW01000020.1"/>
</dbReference>
<keyword evidence="8" id="KW-1185">Reference proteome</keyword>
<dbReference type="Gene3D" id="3.30.420.150">
    <property type="entry name" value="Exopolyphosphatase. Domain 2"/>
    <property type="match status" value="1"/>
</dbReference>
<dbReference type="NCBIfam" id="TIGR03706">
    <property type="entry name" value="exo_poly_only"/>
    <property type="match status" value="1"/>
</dbReference>
<reference evidence="7 8" key="1">
    <citation type="submission" date="2018-12" db="EMBL/GenBank/DDBJ databases">
        <title>Mesorhizobium carbonis sp. nov., isolated from coal mine water.</title>
        <authorList>
            <person name="Xin W."/>
            <person name="Xu Z."/>
            <person name="Xiang F."/>
            <person name="Zhang J."/>
            <person name="Xi L."/>
            <person name="Liu J."/>
        </authorList>
    </citation>
    <scope>NUCLEOTIDE SEQUENCE [LARGE SCALE GENOMIC DNA]</scope>
    <source>
        <strain evidence="7 8">B2.3</strain>
    </source>
</reference>
<sequence>MIANSQGRLQNRQPISIIDIGSNSVRLVVYEGVARAPTVLFNEKMLAGLGKGLVSTGRLDPDAVRRSMEEFRRFRALSEQAGSRELHVIATAAAREADNGADFIRRAEEVLGTEIRVLTGREEAYYSALGVISGFHPAEGIVGDLGGGSLELVDVRGEAIGDGITLPLGGLRLHDMSKGSILSAGRIAKRELARAELLKQGEGRNFYCVGGTWRNLARLHMHATGYPLHVMHHYQMDVAGSASFLKRVARGDIDKMKGIERVSKNRRGLLAYGATVLNHIISVMKPGSIVISALGVREGYLYSLLSDAEKAADPLISSSEELALLRARSVRHAHELADWTGDAFRAFGVEETEDEARYRRAACLLADIGWRAHPDYRGTQSLNIIAHGAFIGVDHPGRAYIALANLFRHEGLFDDAAEPRIRALATPRYRERARLLGAILRVVYLFSASMPGVIPQLRWEENDRGGLTLVIPRSHAALLGERPEGRLQQLGRITGKLLDMRAEQ</sequence>
<dbReference type="Gene3D" id="3.30.420.40">
    <property type="match status" value="1"/>
</dbReference>
<feature type="domain" description="Exopolyphosphatase C-terminal" evidence="6">
    <location>
        <begin position="315"/>
        <end position="499"/>
    </location>
</feature>
<dbReference type="CDD" id="cd24052">
    <property type="entry name" value="ASKHA_NBD_HpPPX-GppA-like"/>
    <property type="match status" value="1"/>
</dbReference>
<protein>
    <recommendedName>
        <fullName evidence="2">exopolyphosphatase</fullName>
        <ecNumber evidence="2">3.6.1.11</ecNumber>
    </recommendedName>
</protein>
<dbReference type="InterPro" id="IPR003695">
    <property type="entry name" value="Ppx_GppA_N"/>
</dbReference>
<dbReference type="InterPro" id="IPR022371">
    <property type="entry name" value="Exopolyphosphatase"/>
</dbReference>
<accession>A0A3R9YGX4</accession>
<dbReference type="GO" id="GO:0006793">
    <property type="term" value="P:phosphorus metabolic process"/>
    <property type="evidence" value="ECO:0007669"/>
    <property type="project" value="InterPro"/>
</dbReference>
<dbReference type="Pfam" id="PF02541">
    <property type="entry name" value="Ppx-GppA"/>
    <property type="match status" value="1"/>
</dbReference>
<dbReference type="SUPFAM" id="SSF109604">
    <property type="entry name" value="HD-domain/PDEase-like"/>
    <property type="match status" value="1"/>
</dbReference>
<name>A0A3R9YGX4_9HYPH</name>
<evidence type="ECO:0000256" key="1">
    <source>
        <dbReference type="ARBA" id="ARBA00007125"/>
    </source>
</evidence>
<proteinExistence type="inferred from homology"/>
<dbReference type="OrthoDB" id="3698573at2"/>
<evidence type="ECO:0000313" key="8">
    <source>
        <dbReference type="Proteomes" id="UP000278398"/>
    </source>
</evidence>
<dbReference type="EC" id="3.6.1.11" evidence="2"/>
<evidence type="ECO:0000256" key="4">
    <source>
        <dbReference type="ARBA" id="ARBA00047607"/>
    </source>
</evidence>
<feature type="domain" description="Ppx/GppA phosphatase N-terminal" evidence="5">
    <location>
        <begin position="28"/>
        <end position="306"/>
    </location>
</feature>
<dbReference type="Proteomes" id="UP000278398">
    <property type="component" value="Unassembled WGS sequence"/>
</dbReference>
<evidence type="ECO:0000256" key="3">
    <source>
        <dbReference type="ARBA" id="ARBA00022801"/>
    </source>
</evidence>
<evidence type="ECO:0000259" key="5">
    <source>
        <dbReference type="Pfam" id="PF02541"/>
    </source>
</evidence>
<comment type="caution">
    <text evidence="7">The sequence shown here is derived from an EMBL/GenBank/DDBJ whole genome shotgun (WGS) entry which is preliminary data.</text>
</comment>
<dbReference type="InterPro" id="IPR043129">
    <property type="entry name" value="ATPase_NBD"/>
</dbReference>